<gene>
    <name evidence="1" type="ORF">N656DRAFT_802548</name>
</gene>
<accession>A0AAN6T7H3</accession>
<dbReference type="GeneID" id="89942379"/>
<dbReference type="EMBL" id="MU853371">
    <property type="protein sequence ID" value="KAK4107638.1"/>
    <property type="molecule type" value="Genomic_DNA"/>
</dbReference>
<evidence type="ECO:0000313" key="2">
    <source>
        <dbReference type="Proteomes" id="UP001302812"/>
    </source>
</evidence>
<protein>
    <submittedName>
        <fullName evidence="1">Uncharacterized protein</fullName>
    </submittedName>
</protein>
<reference evidence="1" key="2">
    <citation type="submission" date="2023-05" db="EMBL/GenBank/DDBJ databases">
        <authorList>
            <consortium name="Lawrence Berkeley National Laboratory"/>
            <person name="Steindorff A."/>
            <person name="Hensen N."/>
            <person name="Bonometti L."/>
            <person name="Westerberg I."/>
            <person name="Brannstrom I.O."/>
            <person name="Guillou S."/>
            <person name="Cros-Aarteil S."/>
            <person name="Calhoun S."/>
            <person name="Haridas S."/>
            <person name="Kuo A."/>
            <person name="Mondo S."/>
            <person name="Pangilinan J."/>
            <person name="Riley R."/>
            <person name="Labutti K."/>
            <person name="Andreopoulos B."/>
            <person name="Lipzen A."/>
            <person name="Chen C."/>
            <person name="Yanf M."/>
            <person name="Daum C."/>
            <person name="Ng V."/>
            <person name="Clum A."/>
            <person name="Ohm R."/>
            <person name="Martin F."/>
            <person name="Silar P."/>
            <person name="Natvig D."/>
            <person name="Lalanne C."/>
            <person name="Gautier V."/>
            <person name="Ament-Velasquez S.L."/>
            <person name="Kruys A."/>
            <person name="Hutchinson M.I."/>
            <person name="Powell A.J."/>
            <person name="Barry K."/>
            <person name="Miller A.N."/>
            <person name="Grigoriev I.V."/>
            <person name="Debuchy R."/>
            <person name="Gladieux P."/>
            <person name="Thoren M.H."/>
            <person name="Johannesson H."/>
        </authorList>
    </citation>
    <scope>NUCLEOTIDE SEQUENCE</scope>
    <source>
        <strain evidence="1">CBS 508.74</strain>
    </source>
</reference>
<dbReference type="Proteomes" id="UP001302812">
    <property type="component" value="Unassembled WGS sequence"/>
</dbReference>
<reference evidence="1" key="1">
    <citation type="journal article" date="2023" name="Mol. Phylogenet. Evol.">
        <title>Genome-scale phylogeny and comparative genomics of the fungal order Sordariales.</title>
        <authorList>
            <person name="Hensen N."/>
            <person name="Bonometti L."/>
            <person name="Westerberg I."/>
            <person name="Brannstrom I.O."/>
            <person name="Guillou S."/>
            <person name="Cros-Aarteil S."/>
            <person name="Calhoun S."/>
            <person name="Haridas S."/>
            <person name="Kuo A."/>
            <person name="Mondo S."/>
            <person name="Pangilinan J."/>
            <person name="Riley R."/>
            <person name="LaButti K."/>
            <person name="Andreopoulos B."/>
            <person name="Lipzen A."/>
            <person name="Chen C."/>
            <person name="Yan M."/>
            <person name="Daum C."/>
            <person name="Ng V."/>
            <person name="Clum A."/>
            <person name="Steindorff A."/>
            <person name="Ohm R.A."/>
            <person name="Martin F."/>
            <person name="Silar P."/>
            <person name="Natvig D.O."/>
            <person name="Lalanne C."/>
            <person name="Gautier V."/>
            <person name="Ament-Velasquez S.L."/>
            <person name="Kruys A."/>
            <person name="Hutchinson M.I."/>
            <person name="Powell A.J."/>
            <person name="Barry K."/>
            <person name="Miller A.N."/>
            <person name="Grigoriev I.V."/>
            <person name="Debuchy R."/>
            <person name="Gladieux P."/>
            <person name="Hiltunen Thoren M."/>
            <person name="Johannesson H."/>
        </authorList>
    </citation>
    <scope>NUCLEOTIDE SEQUENCE</scope>
    <source>
        <strain evidence="1">CBS 508.74</strain>
    </source>
</reference>
<organism evidence="1 2">
    <name type="scientific">Canariomyces notabilis</name>
    <dbReference type="NCBI Taxonomy" id="2074819"/>
    <lineage>
        <taxon>Eukaryota</taxon>
        <taxon>Fungi</taxon>
        <taxon>Dikarya</taxon>
        <taxon>Ascomycota</taxon>
        <taxon>Pezizomycotina</taxon>
        <taxon>Sordariomycetes</taxon>
        <taxon>Sordariomycetidae</taxon>
        <taxon>Sordariales</taxon>
        <taxon>Chaetomiaceae</taxon>
        <taxon>Canariomyces</taxon>
    </lineage>
</organism>
<keyword evidence="2" id="KW-1185">Reference proteome</keyword>
<sequence>MQQVWLSDLHLQAFHTQRRREAITFRPEGYTSPLSFLEVLEHAKFLGFAGPRDKLYAFLSFPCSSKMLPTILPNYEVGHQQLYRDFACGHLRTSGDLDLLHFVHNDERTLEDNVPSWVPRWDRHLYSSYTGTLNNYSRFTRRIVSPFCPSSVTVGSDQTTVKVRAVMVDTAKFAAQGFDKSCTTPSDVASFWASLSTKLEPSPYPCSPLLAFITLFRCGVYRGRLAEWEMRTSAYMRLLQRELAQADAPYADAILFHEMGMENVHHKKFIVSGREYYGLAPRTA</sequence>
<dbReference type="RefSeq" id="XP_064665208.1">
    <property type="nucleotide sequence ID" value="XM_064818254.1"/>
</dbReference>
<dbReference type="AlphaFoldDB" id="A0AAN6T7H3"/>
<name>A0AAN6T7H3_9PEZI</name>
<comment type="caution">
    <text evidence="1">The sequence shown here is derived from an EMBL/GenBank/DDBJ whole genome shotgun (WGS) entry which is preliminary data.</text>
</comment>
<proteinExistence type="predicted"/>
<evidence type="ECO:0000313" key="1">
    <source>
        <dbReference type="EMBL" id="KAK4107638.1"/>
    </source>
</evidence>